<dbReference type="SUPFAM" id="SSF56935">
    <property type="entry name" value="Porins"/>
    <property type="match status" value="1"/>
</dbReference>
<evidence type="ECO:0000256" key="1">
    <source>
        <dbReference type="SAM" id="SignalP"/>
    </source>
</evidence>
<name>A0A2A2GDJ9_9BACT</name>
<comment type="caution">
    <text evidence="2">The sequence shown here is derived from an EMBL/GenBank/DDBJ whole genome shotgun (WGS) entry which is preliminary data.</text>
</comment>
<evidence type="ECO:0000313" key="2">
    <source>
        <dbReference type="EMBL" id="PAU94987.1"/>
    </source>
</evidence>
<feature type="signal peptide" evidence="1">
    <location>
        <begin position="1"/>
        <end position="26"/>
    </location>
</feature>
<gene>
    <name evidence="2" type="ORF">CK503_05865</name>
</gene>
<dbReference type="InterPro" id="IPR010870">
    <property type="entry name" value="Porin_O/P"/>
</dbReference>
<accession>A0A2A2GDJ9</accession>
<dbReference type="AlphaFoldDB" id="A0A2A2GDJ9"/>
<dbReference type="InterPro" id="IPR023614">
    <property type="entry name" value="Porin_dom_sf"/>
</dbReference>
<feature type="chain" id="PRO_5013059112" description="Porin" evidence="1">
    <location>
        <begin position="27"/>
        <end position="343"/>
    </location>
</feature>
<protein>
    <recommendedName>
        <fullName evidence="4">Porin</fullName>
    </recommendedName>
</protein>
<dbReference type="Gene3D" id="2.40.160.10">
    <property type="entry name" value="Porin"/>
    <property type="match status" value="1"/>
</dbReference>
<keyword evidence="3" id="KW-1185">Reference proteome</keyword>
<sequence length="343" mass="38171">MKNIIRLNTYLLTAVFFFFINTNTFAQESAKFEQQVKNLQEHLKNDYFSFGILLQGQADFQPERNAGNGFHASKARFKMGGTFDGKFGYKLQATMLKSPSVLDANAYYRPSSQVELKAGLFKSPFSHEYLTGAGSVLFARRSTAVNQLGTKRQLGLQLDTYTSEKTFRFTGGIFNGNGYNGNSNDDNKFLYVGRVESYFGDGDNQTKLGVSVANETKDTPGSGNLSTGYIGQQTLLTTYASTTQGKLLLDGEFINAWRNPDVGADSNPYGYYVTAGYLVTDNSRLLARWDAFEGDNLAQDSEHILVGFNHSPNKFTKLKLTYSFPTDDSFDKSNFFAILQVGF</sequence>
<dbReference type="Proteomes" id="UP000218831">
    <property type="component" value="Unassembled WGS sequence"/>
</dbReference>
<evidence type="ECO:0000313" key="3">
    <source>
        <dbReference type="Proteomes" id="UP000218831"/>
    </source>
</evidence>
<keyword evidence="1" id="KW-0732">Signal</keyword>
<dbReference type="OrthoDB" id="9807854at2"/>
<reference evidence="2 3" key="1">
    <citation type="submission" date="2017-08" db="EMBL/GenBank/DDBJ databases">
        <title>Aliifodinibius alkalisoli sp. nov., isolated from saline alkaline soil.</title>
        <authorList>
            <person name="Liu D."/>
            <person name="Zhang G."/>
        </authorList>
    </citation>
    <scope>NUCLEOTIDE SEQUENCE [LARGE SCALE GENOMIC DNA]</scope>
    <source>
        <strain evidence="2 3">WN023</strain>
    </source>
</reference>
<dbReference type="Pfam" id="PF07396">
    <property type="entry name" value="Porin_O_P"/>
    <property type="match status" value="1"/>
</dbReference>
<organism evidence="2 3">
    <name type="scientific">Fodinibius salipaludis</name>
    <dbReference type="NCBI Taxonomy" id="2032627"/>
    <lineage>
        <taxon>Bacteria</taxon>
        <taxon>Pseudomonadati</taxon>
        <taxon>Balneolota</taxon>
        <taxon>Balneolia</taxon>
        <taxon>Balneolales</taxon>
        <taxon>Balneolaceae</taxon>
        <taxon>Fodinibius</taxon>
    </lineage>
</organism>
<proteinExistence type="predicted"/>
<dbReference type="EMBL" id="NSKE01000003">
    <property type="protein sequence ID" value="PAU94987.1"/>
    <property type="molecule type" value="Genomic_DNA"/>
</dbReference>
<evidence type="ECO:0008006" key="4">
    <source>
        <dbReference type="Google" id="ProtNLM"/>
    </source>
</evidence>
<dbReference type="RefSeq" id="WP_095605854.1">
    <property type="nucleotide sequence ID" value="NZ_NSKE01000003.1"/>
</dbReference>